<dbReference type="Proteomes" id="UP000710849">
    <property type="component" value="Unassembled WGS sequence"/>
</dbReference>
<dbReference type="GeneID" id="62149040"/>
<dbReference type="EMBL" id="RCSW01000009">
    <property type="protein sequence ID" value="KAF7944818.1"/>
    <property type="molecule type" value="Genomic_DNA"/>
</dbReference>
<dbReference type="InterPro" id="IPR011333">
    <property type="entry name" value="SKP1/BTB/POZ_sf"/>
</dbReference>
<evidence type="ECO:0008006" key="3">
    <source>
        <dbReference type="Google" id="ProtNLM"/>
    </source>
</evidence>
<accession>A0A9P5IMU0</accession>
<proteinExistence type="predicted"/>
<dbReference type="AlphaFoldDB" id="A0A9P5IMU0"/>
<dbReference type="CDD" id="cd18186">
    <property type="entry name" value="BTB_POZ_ZBTB_KLHL-like"/>
    <property type="match status" value="1"/>
</dbReference>
<protein>
    <recommendedName>
        <fullName evidence="3">BTB domain-containing protein</fullName>
    </recommendedName>
</protein>
<comment type="caution">
    <text evidence="1">The sequence shown here is derived from an EMBL/GenBank/DDBJ whole genome shotgun (WGS) entry which is preliminary data.</text>
</comment>
<dbReference type="RefSeq" id="XP_038733300.1">
    <property type="nucleotide sequence ID" value="XM_038875963.1"/>
</dbReference>
<evidence type="ECO:0000313" key="1">
    <source>
        <dbReference type="EMBL" id="KAF7944818.1"/>
    </source>
</evidence>
<keyword evidence="2" id="KW-1185">Reference proteome</keyword>
<dbReference type="PANTHER" id="PTHR47843">
    <property type="entry name" value="BTB DOMAIN-CONTAINING PROTEIN-RELATED"/>
    <property type="match status" value="1"/>
</dbReference>
<name>A0A9P5IMU0_9HELO</name>
<organism evidence="1 2">
    <name type="scientific">Botrytis byssoidea</name>
    <dbReference type="NCBI Taxonomy" id="139641"/>
    <lineage>
        <taxon>Eukaryota</taxon>
        <taxon>Fungi</taxon>
        <taxon>Dikarya</taxon>
        <taxon>Ascomycota</taxon>
        <taxon>Pezizomycotina</taxon>
        <taxon>Leotiomycetes</taxon>
        <taxon>Helotiales</taxon>
        <taxon>Sclerotiniaceae</taxon>
        <taxon>Botrytis</taxon>
    </lineage>
</organism>
<dbReference type="Gene3D" id="3.30.710.10">
    <property type="entry name" value="Potassium Channel Kv1.1, Chain A"/>
    <property type="match status" value="1"/>
</dbReference>
<sequence length="276" mass="31856">MSDQSKKRKASQNDLWEMVPSDLTDEDDIKEIPITKNIKRIAVLQRYSAYQKTLNARVQFSTAASTSAESEAKPSLSFLEKHSTQMIDIYVGEEKILFRVYKDTLCNKIEFFDRMFNGKFKEANENAAVLPEDDPEAFDMLIFRKKLHLWVLADKLCLANLQDYVMNIWRGEDKIGEIYYTAEEFQYIFGKTASKSPPRQYAARMLRFQSLKRPTVGREYLTDSYGEPIPLSGVDVTALTELLAKDKEMLESYLELAGRTNDLSGNEMDPRVMDLY</sequence>
<gene>
    <name evidence="1" type="ORF">EAE97_005451</name>
</gene>
<reference evidence="1 2" key="1">
    <citation type="journal article" date="2020" name="Genome Biol. Evol.">
        <title>Comparative genomics of Sclerotiniaceae.</title>
        <authorList>
            <person name="Valero Jimenez C.A."/>
            <person name="Steentjes M."/>
            <person name="Scholten O.E."/>
            <person name="Van Kan J.A.L."/>
        </authorList>
    </citation>
    <scope>NUCLEOTIDE SEQUENCE [LARGE SCALE GENOMIC DNA]</scope>
    <source>
        <strain evidence="1 2">MUCL 94</strain>
    </source>
</reference>
<dbReference type="SUPFAM" id="SSF54695">
    <property type="entry name" value="POZ domain"/>
    <property type="match status" value="1"/>
</dbReference>
<evidence type="ECO:0000313" key="2">
    <source>
        <dbReference type="Proteomes" id="UP000710849"/>
    </source>
</evidence>